<comment type="caution">
    <text evidence="1">The sequence shown here is derived from an EMBL/GenBank/DDBJ whole genome shotgun (WGS) entry which is preliminary data.</text>
</comment>
<sequence length="604" mass="67816">MLWRKKLRSPSPPRLTSSIPEMEHHLATMDSPIPDTLVENIDASATTSEELRAASKTAQDRSEKHAADPTREALNNQIEENDSEPSVTPSKDAESSMTKKIGSIRTKAQRSQPQFLTLVACVSYLLFQLLGVDLGLRLVNGYTGPRLHRAEVQLQAAVSDLVSEQILHNRLDNLLSTTLDRCYMESYEHCLARGLYKADNMFLGVDFTQFSDVRNQTMDWATDNCDRLLYTPQLYAPNTSRLWTTANNIRRAAEKALRLFQYKATLLRCKLHGMNPRLAAKPIVVEANNNIAKRSEVPAEMPFGFGLDCEGRAHCRLIYSGLSASATDRKTIDEAVVKASKEVFKWSYPFERIFRVNGYMISLLSLLQPLLGNFFLLAVLLSRPRPQSKAKLPLSARLARAWMRICNNIAYLQHDEKLALGLIINTALYALLHYQLEYIISEFDQILLPVGLGFCVFHAIQALAFLDPEVATKETLRSFCRATKELYLMIQDIESFPEPTSKTQVPSAHSEAIIASVAKPASKIGARFISPLTPISEDLQQERKVMHAEQGNQPGDDVEPRYRYATETDSEYESDVQHATYVDLVGGATPTVSEDGEEWTVVED</sequence>
<evidence type="ECO:0000313" key="1">
    <source>
        <dbReference type="EMBL" id="KAF2621800.1"/>
    </source>
</evidence>
<gene>
    <name evidence="1" type="ORF">BU25DRAFT_463404</name>
</gene>
<name>A0ACB6RIN4_9PLEO</name>
<proteinExistence type="predicted"/>
<organism evidence="1 2">
    <name type="scientific">Macroventuria anomochaeta</name>
    <dbReference type="NCBI Taxonomy" id="301207"/>
    <lineage>
        <taxon>Eukaryota</taxon>
        <taxon>Fungi</taxon>
        <taxon>Dikarya</taxon>
        <taxon>Ascomycota</taxon>
        <taxon>Pezizomycotina</taxon>
        <taxon>Dothideomycetes</taxon>
        <taxon>Pleosporomycetidae</taxon>
        <taxon>Pleosporales</taxon>
        <taxon>Pleosporineae</taxon>
        <taxon>Didymellaceae</taxon>
        <taxon>Macroventuria</taxon>
    </lineage>
</organism>
<keyword evidence="2" id="KW-1185">Reference proteome</keyword>
<dbReference type="Proteomes" id="UP000799754">
    <property type="component" value="Unassembled WGS sequence"/>
</dbReference>
<dbReference type="EMBL" id="MU006751">
    <property type="protein sequence ID" value="KAF2621800.1"/>
    <property type="molecule type" value="Genomic_DNA"/>
</dbReference>
<evidence type="ECO:0000313" key="2">
    <source>
        <dbReference type="Proteomes" id="UP000799754"/>
    </source>
</evidence>
<protein>
    <submittedName>
        <fullName evidence="1">Uncharacterized protein</fullName>
    </submittedName>
</protein>
<accession>A0ACB6RIN4</accession>
<reference evidence="1" key="1">
    <citation type="journal article" date="2020" name="Stud. Mycol.">
        <title>101 Dothideomycetes genomes: a test case for predicting lifestyles and emergence of pathogens.</title>
        <authorList>
            <person name="Haridas S."/>
            <person name="Albert R."/>
            <person name="Binder M."/>
            <person name="Bloem J."/>
            <person name="Labutti K."/>
            <person name="Salamov A."/>
            <person name="Andreopoulos B."/>
            <person name="Baker S."/>
            <person name="Barry K."/>
            <person name="Bills G."/>
            <person name="Bluhm B."/>
            <person name="Cannon C."/>
            <person name="Castanera R."/>
            <person name="Culley D."/>
            <person name="Daum C."/>
            <person name="Ezra D."/>
            <person name="Gonzalez J."/>
            <person name="Henrissat B."/>
            <person name="Kuo A."/>
            <person name="Liang C."/>
            <person name="Lipzen A."/>
            <person name="Lutzoni F."/>
            <person name="Magnuson J."/>
            <person name="Mondo S."/>
            <person name="Nolan M."/>
            <person name="Ohm R."/>
            <person name="Pangilinan J."/>
            <person name="Park H.-J."/>
            <person name="Ramirez L."/>
            <person name="Alfaro M."/>
            <person name="Sun H."/>
            <person name="Tritt A."/>
            <person name="Yoshinaga Y."/>
            <person name="Zwiers L.-H."/>
            <person name="Turgeon B."/>
            <person name="Goodwin S."/>
            <person name="Spatafora J."/>
            <person name="Crous P."/>
            <person name="Grigoriev I."/>
        </authorList>
    </citation>
    <scope>NUCLEOTIDE SEQUENCE</scope>
    <source>
        <strain evidence="1">CBS 525.71</strain>
    </source>
</reference>